<dbReference type="SUPFAM" id="SSF47413">
    <property type="entry name" value="lambda repressor-like DNA-binding domains"/>
    <property type="match status" value="1"/>
</dbReference>
<keyword evidence="2 5" id="KW-0238">DNA-binding</keyword>
<dbReference type="GO" id="GO:0003677">
    <property type="term" value="F:DNA binding"/>
    <property type="evidence" value="ECO:0007669"/>
    <property type="project" value="UniProtKB-KW"/>
</dbReference>
<comment type="caution">
    <text evidence="5">The sequence shown here is derived from an EMBL/GenBank/DDBJ whole genome shotgun (WGS) entry which is preliminary data.</text>
</comment>
<evidence type="ECO:0000256" key="3">
    <source>
        <dbReference type="ARBA" id="ARBA00023163"/>
    </source>
</evidence>
<dbReference type="Gene3D" id="3.40.50.2300">
    <property type="match status" value="2"/>
</dbReference>
<dbReference type="InterPro" id="IPR000843">
    <property type="entry name" value="HTH_LacI"/>
</dbReference>
<keyword evidence="3" id="KW-0804">Transcription</keyword>
<dbReference type="InterPro" id="IPR046335">
    <property type="entry name" value="LacI/GalR-like_sensor"/>
</dbReference>
<proteinExistence type="predicted"/>
<dbReference type="Pfam" id="PF13377">
    <property type="entry name" value="Peripla_BP_3"/>
    <property type="match status" value="1"/>
</dbReference>
<dbReference type="Gene3D" id="1.10.260.40">
    <property type="entry name" value="lambda repressor-like DNA-binding domains"/>
    <property type="match status" value="1"/>
</dbReference>
<evidence type="ECO:0000313" key="5">
    <source>
        <dbReference type="EMBL" id="MFC0674695.1"/>
    </source>
</evidence>
<dbReference type="CDD" id="cd01392">
    <property type="entry name" value="HTH_LacI"/>
    <property type="match status" value="1"/>
</dbReference>
<name>A0ABV6RCI6_9MICO</name>
<dbReference type="SMART" id="SM00354">
    <property type="entry name" value="HTH_LACI"/>
    <property type="match status" value="1"/>
</dbReference>
<dbReference type="EMBL" id="JBHLSV010000014">
    <property type="protein sequence ID" value="MFC0674695.1"/>
    <property type="molecule type" value="Genomic_DNA"/>
</dbReference>
<dbReference type="Proteomes" id="UP001589793">
    <property type="component" value="Unassembled WGS sequence"/>
</dbReference>
<dbReference type="CDD" id="cd06267">
    <property type="entry name" value="PBP1_LacI_sugar_binding-like"/>
    <property type="match status" value="1"/>
</dbReference>
<accession>A0ABV6RCI6</accession>
<sequence length="328" mass="34989">MPRRGEVTGQDVADLVGVDRSAVSLVLRNPGTKRVGQATKERILEAVAQLGYVPNSAAAQLREGRSRIALMPFWHASSGSSADQIVDGIADAAERHGFNFLIHGSRRVDDATSRAWASLRPAIFIADGAQLSGEVVGSLQRSGTRAIVSIGPPELPRVFAVDEQIARAGVLAAQHLLHSGADRFVAVVPDILEVSAFTRSRLDGFLSSLPARSTKVVHADMHSMTISQWILSLPRSGPRLGIFADSDRCAIEIMRAALQAGLAVPERISVVGIDGEESGRELHPAITSLVYDAHQFGRDIFAAGLALAQGEEPATPVTDYRIVPRTSS</sequence>
<evidence type="ECO:0000259" key="4">
    <source>
        <dbReference type="PROSITE" id="PS50932"/>
    </source>
</evidence>
<dbReference type="PANTHER" id="PTHR30146">
    <property type="entry name" value="LACI-RELATED TRANSCRIPTIONAL REPRESSOR"/>
    <property type="match status" value="1"/>
</dbReference>
<feature type="domain" description="HTH lacI-type" evidence="4">
    <location>
        <begin position="7"/>
        <end position="63"/>
    </location>
</feature>
<evidence type="ECO:0000256" key="2">
    <source>
        <dbReference type="ARBA" id="ARBA00023125"/>
    </source>
</evidence>
<gene>
    <name evidence="5" type="ORF">ACFFF6_12075</name>
</gene>
<dbReference type="PROSITE" id="PS50932">
    <property type="entry name" value="HTH_LACI_2"/>
    <property type="match status" value="1"/>
</dbReference>
<keyword evidence="6" id="KW-1185">Reference proteome</keyword>
<evidence type="ECO:0000256" key="1">
    <source>
        <dbReference type="ARBA" id="ARBA00023015"/>
    </source>
</evidence>
<dbReference type="InterPro" id="IPR010982">
    <property type="entry name" value="Lambda_DNA-bd_dom_sf"/>
</dbReference>
<dbReference type="PANTHER" id="PTHR30146:SF153">
    <property type="entry name" value="LACTOSE OPERON REPRESSOR"/>
    <property type="match status" value="1"/>
</dbReference>
<organism evidence="5 6">
    <name type="scientific">Brachybacterium hainanense</name>
    <dbReference type="NCBI Taxonomy" id="1541174"/>
    <lineage>
        <taxon>Bacteria</taxon>
        <taxon>Bacillati</taxon>
        <taxon>Actinomycetota</taxon>
        <taxon>Actinomycetes</taxon>
        <taxon>Micrococcales</taxon>
        <taxon>Dermabacteraceae</taxon>
        <taxon>Brachybacterium</taxon>
    </lineage>
</organism>
<protein>
    <submittedName>
        <fullName evidence="5">LacI family DNA-binding transcriptional regulator</fullName>
    </submittedName>
</protein>
<evidence type="ECO:0000313" key="6">
    <source>
        <dbReference type="Proteomes" id="UP001589793"/>
    </source>
</evidence>
<dbReference type="Pfam" id="PF00356">
    <property type="entry name" value="LacI"/>
    <property type="match status" value="1"/>
</dbReference>
<reference evidence="5 6" key="1">
    <citation type="submission" date="2024-09" db="EMBL/GenBank/DDBJ databases">
        <authorList>
            <person name="Sun Q."/>
            <person name="Mori K."/>
        </authorList>
    </citation>
    <scope>NUCLEOTIDE SEQUENCE [LARGE SCALE GENOMIC DNA]</scope>
    <source>
        <strain evidence="5 6">CICC 10874</strain>
    </source>
</reference>
<dbReference type="SUPFAM" id="SSF53822">
    <property type="entry name" value="Periplasmic binding protein-like I"/>
    <property type="match status" value="1"/>
</dbReference>
<dbReference type="RefSeq" id="WP_376981027.1">
    <property type="nucleotide sequence ID" value="NZ_JBHLSV010000014.1"/>
</dbReference>
<dbReference type="InterPro" id="IPR028082">
    <property type="entry name" value="Peripla_BP_I"/>
</dbReference>
<keyword evidence="1" id="KW-0805">Transcription regulation</keyword>